<dbReference type="SMART" id="SM00041">
    <property type="entry name" value="CT"/>
    <property type="match status" value="1"/>
</dbReference>
<dbReference type="PROSITE" id="PS01185">
    <property type="entry name" value="CTCK_1"/>
    <property type="match status" value="1"/>
</dbReference>
<dbReference type="Proteomes" id="UP001566132">
    <property type="component" value="Unassembled WGS sequence"/>
</dbReference>
<dbReference type="PROSITE" id="PS00022">
    <property type="entry name" value="EGF_1"/>
    <property type="match status" value="2"/>
</dbReference>
<feature type="domain" description="F5/8 type C" evidence="14">
    <location>
        <begin position="2193"/>
        <end position="2337"/>
    </location>
</feature>
<dbReference type="PANTHER" id="PTHR11339">
    <property type="entry name" value="EXTRACELLULAR MATRIX GLYCOPROTEIN RELATED"/>
    <property type="match status" value="1"/>
</dbReference>
<evidence type="ECO:0000256" key="8">
    <source>
        <dbReference type="ARBA" id="ARBA00023180"/>
    </source>
</evidence>
<dbReference type="SMART" id="SM00494">
    <property type="entry name" value="ChtBD2"/>
    <property type="match status" value="1"/>
</dbReference>
<dbReference type="SMART" id="SM00215">
    <property type="entry name" value="VWC_out"/>
    <property type="match status" value="2"/>
</dbReference>
<evidence type="ECO:0000256" key="7">
    <source>
        <dbReference type="ARBA" id="ARBA00023157"/>
    </source>
</evidence>
<keyword evidence="7 10" id="KW-1015">Disulfide bond</keyword>
<sequence>MKMGMLSVLVLLVWILVIILSYTSAQGYVPQYLKTKYSNLGQGQSSSSSYQSKSPYSGGGTINTGKSYDTLNAPASLSTNQGQPYYASKNINYKTKTKTGKYSGGCPTAPPSPMNAGMRCSSYGGCKADCIPDYQFPNGKTQISITCLNGRWQVTEEPSWQTVPSCQPTCLPQCQNNGICLAPNHCQCPENFSGPQCQFENKPCLNLPILPRNSKRFCRSKQCTIECLHGHEFPDGSSITTMMCNNGQWIPAKTQWTSVPDCKATCSPPCLNGGACLSFNVCQCPQDFRGSQCQYSTSVCNAKNMKFNGGYNCSGDMESFSCSIFCPEGVPFEFLPEPKYQCLYSTGEFVPSPQPQCIFPQNYHIISQSSNSHEVRQGQIESMGSYGQHQNVHINQIIEEPEEFQVFKQKFYQHAITEVPDPAINEIDQIFAVPTVAYISKSKNVINLVPKPGSCFSWGGTHYKTFDGRVFSFTSKCTHVLVKDSRDNAFSVAVQNSPGCWENADLRGCYRIIKIFAQEKQYFLRKDKNGNPVFATKNKILSIPGQLPGLMVTMQGNHVVLSLDSVGVAIKWDGLQIIHVEVGAGLWNRTEGLCGSLNGEAEDDTITKEGFLAQSVLTFASSWKIDDLEDPCNDSPLETHICQGDLQAQALLYCTRILSDIRFSACSQVIDVTTLLDACKSDYCSCTNSDRTSCICGLLEVYVKDCKQKGVTDMVLWRDQEVCPMKCSGGRIYMSCAPKAGQQMCGAFARLPNDPESCQEGCYCPEGTVLHENKCITREQCPCKLRGKNFAPGSTIPKECNTCTCLQGEWQCTQVSCGARCAAIGDPHYSTFDGKRYDFMGQCSYFLIKMENVSVEAENTPCAGSISESMNLPRSISSGLPSCTKTITIRMNGQVVKLKQGLDLVVNGQDIIKVPYNISGIVIRAVSSIFLLVELPNGMEIWWDGVTRVYVDVPSTFKDKTKGLCGTFNGNQNDDFLTPENDVEQAIIPFANKWKTLEKCSDVPEVVSSHPCDVNLYNKPTAEKYCSTIKGELFQACHWYVDPEQYYLDCLYDICACEYQISKCLCPTIAAYASECSRKGLSIDWRNEVRECGLHCSGGQKYQICGNSCTRSCQDLTLKPDCKPQCVEGCNCPPGEALDDNGECIPIGQCKCQKEGLEFPAGFKEIRPGTHGLELCTCLNGLWQCSLAKNEDIEKFPRANDLQAKCDASKNFEYTTCEDVEPVTCKNMHTNEHFSPSVCHAGCKCKSGHVLDTKNKKCVKPSDCPCHHGGRSYKEKSTVQSDCNTCTCIHGKWDCTKRLCSAECVSWGDSHFKTFDGRYYDYQGQCDFVLAKGSLGNEAFDITIQNVPCGSLGTSCSKSVTLRVSSGEDVDAFTLIKGKTIPKYVSKKHITIRESGLFVIIEAPDLGLVVHWDRGTRVYVKVDPRWKDRLKGLCGNYNDNQEDDFQTPSGFAEASSRLFGDSWRLQDYCPEALEILDTCNENPGRRAWALKKCGILKTSLFLPCHSEVPLDNFFERCVFDTCACDQGDDCQCLCTALAAYAQECNSRGVPVKWRSPELCPMQCKEGCQQYQPCISTCPLETCDNLLTNSKLSKSCHEDACIEGCAPKPCSSGYIYSNESYVDCIPKNSCKPICIGEEDTTYFEGDLMEEDECHSCFCSRGQKICKGQPCSTTESPIFTTHQQEQNIQCVEGWTEWINQDSVKPFKKEKLKLNDEEPLPNAIILNNLNNSSKCDINQMISIECLTIDGRSYKELGLDVECSLERGLICRSVDPEQPCPDFKIRVLCQCQEITTQVTTFTTDIAVCDVTKPNQEHPEDCHKFFECVPVVSGLQLIEKSCGPDMFYNPNSMTCDFPNNVLKIKPSCQKNFTSKCLVGMVEDDCAIPCTKLCSYYLFTVREKGLCSEDIKCEPGCVSMDRDVNCPQNYLWSNEHQCVSKHDCLCVSDNDKSVKPGQVVKDGCKECQCLDNSYSCNEEQCNAELVSISGAELARNYTDLPTTIAYLIPSVSPPPECNEDRFISLIQGDQPLPDEAFSASSYLSPEFGPSNSRMDKKISKKSGGSWAPQSTDPNQYLQIDLGQQEAIYGVVIKGSPLYDEYVTSFEVMYSPDENSPFYYVLNQESPPRPQIFRGSLDSFSPVKQIFATPFEATRIRIKPQTWNNAISLRLELLGCSEDFPSTTPIYTDILTTHLPIALCDDEMGLGNGLLSDQQIRTSSEISSDHSKRQVRLNSDSFWQPLTNSVTEWVEFDFLEPRDITGIVTKGGQVGWITSFTIKYSQNHKDWNPIMDQKARNEKIFLGNFDKNSPQVNNFQMPINARYLKVIPTKWHETIQLRVEIHGCFKPYPELEPLSSTTEAILPCNNCPGVQIQTLEIEACRCVLNQWFDGTKCVNRTQCPCMIGHIAYEVGSVFEKEDCSECICKLGGVPHCIPKSCSSCKEGLKSTVTGTCQCTCQPCPEGTKLCPTSNVCIDKTLWCNGIQDCPDDELDCSTTKAPTVTTSKPKICPLIECQPGFRKIIEKSEQQTKGYLSPLLTEASFSKTKHRSTHKSHTKTHKTHLAKPERLKEVHEELICPETKCVIDRPPTEFKHVIEECPPVICPPTFIAVLDKNPNSFRSKSCPTYSCYPPPLPDAICNITGRTFNSFDGTEFKYDVCNHVIARDLVLDQWRVSLRKNCTKECTRDLEIDHDDEVIIIRADLSVAYHSFEYSVDQIKDFGSESGFGIAQLGNTFLFASNKYGFWVLWNKMANVKLGVVHKLSGKIDGLCGFFNDDPADDKRKPDGSLSKTTADFGSSWTLDKEQPFWCEARTCPMHIQNIAWTICNKVKDQPLSRCAKTLDIEAFVSRCLDSVCSCLEKSAGNHSMEEECRCTAMQTFVVDCLSSDDQIDLSDWRTHNDCPVTCEAPLVYHDCFNRKCEPTCQSIGDPYLCPKVSKMCFPGCYCPAGYVKKGNTCIKPSSCRDCECNVLPHLQYVTYDGNNFTINGNCVYVMSRDVASDENLTHKWQVLITNHPCKTKSNKTCVGKVTILYQGRKLHILVDFYRNKLKLIVDNERISDFEEIGDWAEVRETSTRHLKILLTEVQAEVSVYYPSLGVSVKVPSHKYGGKLEGLCGDCNKNPDDDIRYGAFAKHSPDENPKDINDFALSWLYENLPGGQSPQTCQNLPEEKCPELPLHEDPCSQLLDENKFGQCLNVMDPALFIDWCKKDSCGQHFELSCDSIEAFARDCASKGFCVHWRNEHCPAKTCSSDQIYRPCANAKQETCEDVKNKKLKTSVYSKSSGLLEGCYCSEGKVLLNETCVDLKDCETCDLEGHHPGETWQKDKCTTCKCEGTTLKCETQFCSGKDKICERGYNAVKIPANEDTCCDKYACIPEPTAGPTCEPPQQLQCASDQVLKLDTKPNGCQTFICECKPKEECPKVNLKLEGLEAGLVQDIDENGCCPKIKEICKKDLCPEAKQCPEYHVLKKQEIPGQCCPLYICEPPKDKCIFESGYAPDDNGGEKMLTKYEKVKVLKVKDESWEDGPCRKCQCLPSTIGNYQVVCSKTECPTVELHEDHLNYKLQLINISKKCCPEIVRSACKFGGKIYEVGQEWQQDNDYCKTYSCTKTDKVRIETSVKNCAEKECKPGFKFVKPDLTLQECCGKCVQVACITGNNLYQVGEKWSSEDFCTNYHCVSSNETVQVEAVKVNCPEIPQEDLDNYVFEFHEMKNECCKQSKAVACKMNEKVFQVNESWPSPDGDKCKTFTCIQKGTTNEVSKQEFVETCKKDCEKGWTYKESNKECCGKCIQTSCIVNNTLKSPNETWKSPDGCTTYSCENFDGQLLVSSNQESCPSIDDCPKNNVYILGCCHYCNLTTESKSLCTPQPMKLSKTVQLIEVKRHENGKCVNKHAIRNFTECIGTCHSSTSFNFKTGMHESVCTCCQAVKYESLEVELECEDGYKWMKKVGVPSKCDCLACSEGRDFTNKASYVQQV</sequence>
<evidence type="ECO:0000256" key="1">
    <source>
        <dbReference type="ARBA" id="ARBA00004239"/>
    </source>
</evidence>
<keyword evidence="5" id="KW-0677">Repeat</keyword>
<feature type="disulfide bond" evidence="9">
    <location>
        <begin position="3892"/>
        <end position="3944"/>
    </location>
</feature>
<feature type="disulfide bond" evidence="9">
    <location>
        <begin position="3888"/>
        <end position="3942"/>
    </location>
</feature>
<dbReference type="SUPFAM" id="SSF57567">
    <property type="entry name" value="Serine protease inhibitors"/>
    <property type="match status" value="5"/>
</dbReference>
<keyword evidence="12" id="KW-0732">Signal</keyword>
<dbReference type="Gene3D" id="2.10.25.10">
    <property type="entry name" value="Laminin"/>
    <property type="match status" value="7"/>
</dbReference>
<dbReference type="PANTHER" id="PTHR11339:SF386">
    <property type="entry name" value="HEMOLECTIN, ISOFORM A"/>
    <property type="match status" value="1"/>
</dbReference>
<dbReference type="InterPro" id="IPR036508">
    <property type="entry name" value="Chitin-bd_dom_sf"/>
</dbReference>
<dbReference type="InterPro" id="IPR006207">
    <property type="entry name" value="Cys_knot_C"/>
</dbReference>
<dbReference type="GO" id="GO:0005576">
    <property type="term" value="C:extracellular region"/>
    <property type="evidence" value="ECO:0007669"/>
    <property type="project" value="UniProtKB-SubCell"/>
</dbReference>
<evidence type="ECO:0000259" key="16">
    <source>
        <dbReference type="PROSITE" id="PS50940"/>
    </source>
</evidence>
<feature type="disulfide bond" evidence="10">
    <location>
        <begin position="170"/>
        <end position="180"/>
    </location>
</feature>
<dbReference type="PROSITE" id="PS01286">
    <property type="entry name" value="FA58C_2"/>
    <property type="match status" value="2"/>
</dbReference>
<proteinExistence type="inferred from homology"/>
<dbReference type="SUPFAM" id="SSF57625">
    <property type="entry name" value="Invertebrate chitin-binding proteins"/>
    <property type="match status" value="1"/>
</dbReference>
<evidence type="ECO:0000256" key="10">
    <source>
        <dbReference type="PROSITE-ProRule" id="PRU00076"/>
    </source>
</evidence>
<dbReference type="InterPro" id="IPR001846">
    <property type="entry name" value="VWF_type-D"/>
</dbReference>
<feature type="domain" description="EGF-like" evidence="15">
    <location>
        <begin position="167"/>
        <end position="198"/>
    </location>
</feature>
<dbReference type="PROSITE" id="PS01285">
    <property type="entry name" value="FA58C_1"/>
    <property type="match status" value="1"/>
</dbReference>
<keyword evidence="4" id="KW-0646">Protease inhibitor</keyword>
<evidence type="ECO:0000256" key="11">
    <source>
        <dbReference type="SAM" id="MobiDB-lite"/>
    </source>
</evidence>
<evidence type="ECO:0000256" key="2">
    <source>
        <dbReference type="ARBA" id="ARBA00007611"/>
    </source>
</evidence>
<dbReference type="Pfam" id="PF23244">
    <property type="entry name" value="VWF"/>
    <property type="match status" value="1"/>
</dbReference>
<feature type="signal peptide" evidence="12">
    <location>
        <begin position="1"/>
        <end position="25"/>
    </location>
</feature>
<evidence type="ECO:0000256" key="6">
    <source>
        <dbReference type="ARBA" id="ARBA00022900"/>
    </source>
</evidence>
<dbReference type="SMART" id="SM00216">
    <property type="entry name" value="VWD"/>
    <property type="match status" value="5"/>
</dbReference>
<evidence type="ECO:0000256" key="9">
    <source>
        <dbReference type="PROSITE-ProRule" id="PRU00039"/>
    </source>
</evidence>
<dbReference type="PROSITE" id="PS51233">
    <property type="entry name" value="VWFD"/>
    <property type="match status" value="5"/>
</dbReference>
<dbReference type="SUPFAM" id="SSF57196">
    <property type="entry name" value="EGF/Laminin"/>
    <property type="match status" value="1"/>
</dbReference>
<dbReference type="PROSITE" id="PS01208">
    <property type="entry name" value="VWFC_1"/>
    <property type="match status" value="1"/>
</dbReference>
<keyword evidence="6" id="KW-0722">Serine protease inhibitor</keyword>
<feature type="domain" description="Chitin-binding type-2" evidence="16">
    <location>
        <begin position="1801"/>
        <end position="1865"/>
    </location>
</feature>
<gene>
    <name evidence="18" type="ORF">ABEB36_002690</name>
</gene>
<evidence type="ECO:0000259" key="14">
    <source>
        <dbReference type="PROSITE" id="PS50022"/>
    </source>
</evidence>
<feature type="domain" description="VWFD" evidence="17">
    <location>
        <begin position="2956"/>
        <end position="3155"/>
    </location>
</feature>
<evidence type="ECO:0000259" key="13">
    <source>
        <dbReference type="PROSITE" id="PS01225"/>
    </source>
</evidence>
<dbReference type="SMART" id="SM00832">
    <property type="entry name" value="C8"/>
    <property type="match status" value="5"/>
</dbReference>
<comment type="caution">
    <text evidence="10">Lacks conserved residue(s) required for the propagation of feature annotation.</text>
</comment>
<feature type="domain" description="VWFD" evidence="17">
    <location>
        <begin position="1302"/>
        <end position="1470"/>
    </location>
</feature>
<keyword evidence="19" id="KW-1185">Reference proteome</keyword>
<dbReference type="Pfam" id="PF00094">
    <property type="entry name" value="VWD"/>
    <property type="match status" value="5"/>
</dbReference>
<dbReference type="InterPro" id="IPR002557">
    <property type="entry name" value="Chitin-bd_dom"/>
</dbReference>
<dbReference type="PROSITE" id="PS50940">
    <property type="entry name" value="CHIT_BIND_II"/>
    <property type="match status" value="1"/>
</dbReference>
<dbReference type="SMART" id="SM00192">
    <property type="entry name" value="LDLa"/>
    <property type="match status" value="1"/>
</dbReference>
<evidence type="ECO:0000256" key="12">
    <source>
        <dbReference type="SAM" id="SignalP"/>
    </source>
</evidence>
<accession>A0ABD1F6N4</accession>
<dbReference type="PROSITE" id="PS01225">
    <property type="entry name" value="CTCK_2"/>
    <property type="match status" value="1"/>
</dbReference>
<comment type="similarity">
    <text evidence="3">Belongs to the thrombospondin family.</text>
</comment>
<dbReference type="InterPro" id="IPR002919">
    <property type="entry name" value="TIL_dom"/>
</dbReference>
<dbReference type="SUPFAM" id="SSF49785">
    <property type="entry name" value="Galactose-binding domain-like"/>
    <property type="match status" value="2"/>
</dbReference>
<dbReference type="Pfam" id="PF08742">
    <property type="entry name" value="C8"/>
    <property type="match status" value="5"/>
</dbReference>
<keyword evidence="10" id="KW-0245">EGF-like domain</keyword>
<feature type="domain" description="CTCK" evidence="13">
    <location>
        <begin position="3852"/>
        <end position="3948"/>
    </location>
</feature>
<comment type="similarity">
    <text evidence="2">Belongs to the serine protease inhibitor-like (TIL domain-containing) family.</text>
</comment>
<feature type="domain" description="VWFD" evidence="17">
    <location>
        <begin position="819"/>
        <end position="1001"/>
    </location>
</feature>
<dbReference type="GO" id="GO:0004867">
    <property type="term" value="F:serine-type endopeptidase inhibitor activity"/>
    <property type="evidence" value="ECO:0007669"/>
    <property type="project" value="UniProtKB-KW"/>
</dbReference>
<evidence type="ECO:0008006" key="20">
    <source>
        <dbReference type="Google" id="ProtNLM"/>
    </source>
</evidence>
<dbReference type="CDD" id="cd00057">
    <property type="entry name" value="FA58C"/>
    <property type="match status" value="2"/>
</dbReference>
<feature type="domain" description="EGF-like" evidence="15">
    <location>
        <begin position="263"/>
        <end position="294"/>
    </location>
</feature>
<evidence type="ECO:0000313" key="18">
    <source>
        <dbReference type="EMBL" id="KAL1513261.1"/>
    </source>
</evidence>
<dbReference type="SMART" id="SM00214">
    <property type="entry name" value="VWC"/>
    <property type="match status" value="6"/>
</dbReference>
<evidence type="ECO:0000259" key="17">
    <source>
        <dbReference type="PROSITE" id="PS51233"/>
    </source>
</evidence>
<dbReference type="InterPro" id="IPR014853">
    <property type="entry name" value="VWF/SSPO/ZAN-like_Cys-rich_dom"/>
</dbReference>
<dbReference type="InterPro" id="IPR001007">
    <property type="entry name" value="VWF_dom"/>
</dbReference>
<evidence type="ECO:0000256" key="3">
    <source>
        <dbReference type="ARBA" id="ARBA00009456"/>
    </source>
</evidence>
<dbReference type="InterPro" id="IPR002172">
    <property type="entry name" value="LDrepeatLR_classA_rpt"/>
</dbReference>
<dbReference type="Pfam" id="PF01826">
    <property type="entry name" value="TIL"/>
    <property type="match status" value="4"/>
</dbReference>
<dbReference type="InterPro" id="IPR008979">
    <property type="entry name" value="Galactose-bd-like_sf"/>
</dbReference>
<dbReference type="InterPro" id="IPR036084">
    <property type="entry name" value="Ser_inhib-like_sf"/>
</dbReference>
<evidence type="ECO:0000259" key="15">
    <source>
        <dbReference type="PROSITE" id="PS50026"/>
    </source>
</evidence>
<dbReference type="InterPro" id="IPR000421">
    <property type="entry name" value="FA58C"/>
</dbReference>
<feature type="domain" description="VWFD" evidence="17">
    <location>
        <begin position="453"/>
        <end position="633"/>
    </location>
</feature>
<feature type="compositionally biased region" description="Basic residues" evidence="11">
    <location>
        <begin position="2536"/>
        <end position="2554"/>
    </location>
</feature>
<protein>
    <recommendedName>
        <fullName evidence="20">Hemocytin</fullName>
    </recommendedName>
</protein>
<dbReference type="SMART" id="SM00231">
    <property type="entry name" value="FA58C"/>
    <property type="match status" value="2"/>
</dbReference>
<evidence type="ECO:0000256" key="4">
    <source>
        <dbReference type="ARBA" id="ARBA00022690"/>
    </source>
</evidence>
<feature type="region of interest" description="Disordered" evidence="11">
    <location>
        <begin position="2536"/>
        <end position="2555"/>
    </location>
</feature>
<organism evidence="18 19">
    <name type="scientific">Hypothenemus hampei</name>
    <name type="common">Coffee berry borer</name>
    <dbReference type="NCBI Taxonomy" id="57062"/>
    <lineage>
        <taxon>Eukaryota</taxon>
        <taxon>Metazoa</taxon>
        <taxon>Ecdysozoa</taxon>
        <taxon>Arthropoda</taxon>
        <taxon>Hexapoda</taxon>
        <taxon>Insecta</taxon>
        <taxon>Pterygota</taxon>
        <taxon>Neoptera</taxon>
        <taxon>Endopterygota</taxon>
        <taxon>Coleoptera</taxon>
        <taxon>Polyphaga</taxon>
        <taxon>Cucujiformia</taxon>
        <taxon>Curculionidae</taxon>
        <taxon>Scolytinae</taxon>
        <taxon>Hypothenemus</taxon>
    </lineage>
</organism>
<feature type="disulfide bond" evidence="10">
    <location>
        <begin position="266"/>
        <end position="276"/>
    </location>
</feature>
<dbReference type="Gene3D" id="2.60.120.260">
    <property type="entry name" value="Galactose-binding domain-like"/>
    <property type="match status" value="2"/>
</dbReference>
<keyword evidence="8" id="KW-0325">Glycoprotein</keyword>
<dbReference type="SMART" id="SM00181">
    <property type="entry name" value="EGF"/>
    <property type="match status" value="4"/>
</dbReference>
<name>A0ABD1F6N4_HYPHA</name>
<feature type="disulfide bond" evidence="10">
    <location>
        <begin position="188"/>
        <end position="197"/>
    </location>
</feature>
<dbReference type="PROSITE" id="PS50026">
    <property type="entry name" value="EGF_3"/>
    <property type="match status" value="2"/>
</dbReference>
<dbReference type="PROSITE" id="PS50022">
    <property type="entry name" value="FA58C_3"/>
    <property type="match status" value="2"/>
</dbReference>
<feature type="domain" description="VWFD" evidence="17">
    <location>
        <begin position="2628"/>
        <end position="2801"/>
    </location>
</feature>
<evidence type="ECO:0000256" key="5">
    <source>
        <dbReference type="ARBA" id="ARBA00022737"/>
    </source>
</evidence>
<dbReference type="GO" id="GO:0007399">
    <property type="term" value="P:nervous system development"/>
    <property type="evidence" value="ECO:0007669"/>
    <property type="project" value="UniProtKB-ARBA"/>
</dbReference>
<comment type="caution">
    <text evidence="18">The sequence shown here is derived from an EMBL/GenBank/DDBJ whole genome shotgun (WGS) entry which is preliminary data.</text>
</comment>
<dbReference type="FunFam" id="2.10.25.10:FF:000055">
    <property type="entry name" value="alpha-tectorin isoform X1"/>
    <property type="match status" value="1"/>
</dbReference>
<feature type="domain" description="F5/8 type C" evidence="14">
    <location>
        <begin position="2011"/>
        <end position="2169"/>
    </location>
</feature>
<dbReference type="SUPFAM" id="SSF57603">
    <property type="entry name" value="FnI-like domain"/>
    <property type="match status" value="1"/>
</dbReference>
<evidence type="ECO:0000313" key="19">
    <source>
        <dbReference type="Proteomes" id="UP001566132"/>
    </source>
</evidence>
<feature type="disulfide bond" evidence="10">
    <location>
        <begin position="284"/>
        <end position="293"/>
    </location>
</feature>
<dbReference type="CDD" id="cd19941">
    <property type="entry name" value="TIL"/>
    <property type="match status" value="4"/>
</dbReference>
<feature type="chain" id="PRO_5044759210" description="Hemocytin" evidence="12">
    <location>
        <begin position="26"/>
        <end position="3963"/>
    </location>
</feature>
<reference evidence="18 19" key="1">
    <citation type="submission" date="2024-05" db="EMBL/GenBank/DDBJ databases">
        <title>Genetic variation in Jamaican populations of the coffee berry borer (Hypothenemus hampei).</title>
        <authorList>
            <person name="Errbii M."/>
            <person name="Myrie A."/>
        </authorList>
    </citation>
    <scope>NUCLEOTIDE SEQUENCE [LARGE SCALE GENOMIC DNA]</scope>
    <source>
        <strain evidence="18">JA-Hopewell-2020-01-JO</strain>
        <tissue evidence="18">Whole body</tissue>
    </source>
</reference>
<dbReference type="Pfam" id="PF00754">
    <property type="entry name" value="F5_F8_type_C"/>
    <property type="match status" value="2"/>
</dbReference>
<dbReference type="InterPro" id="IPR050780">
    <property type="entry name" value="Mucin_vWF_Thrombospondin_sf"/>
</dbReference>
<feature type="region of interest" description="Disordered" evidence="11">
    <location>
        <begin position="2041"/>
        <end position="2065"/>
    </location>
</feature>
<dbReference type="InterPro" id="IPR000742">
    <property type="entry name" value="EGF"/>
</dbReference>
<comment type="subcellular location">
    <subcellularLocation>
        <location evidence="1">Secreted</location>
        <location evidence="1">Extracellular space</location>
    </subcellularLocation>
</comment>
<dbReference type="EMBL" id="JBDJPC010000002">
    <property type="protein sequence ID" value="KAL1513261.1"/>
    <property type="molecule type" value="Genomic_DNA"/>
</dbReference>